<feature type="domain" description="Capsule synthesis protein CapA" evidence="4">
    <location>
        <begin position="56"/>
        <end position="302"/>
    </location>
</feature>
<keyword evidence="2" id="KW-0175">Coiled coil</keyword>
<keyword evidence="6" id="KW-1185">Reference proteome</keyword>
<dbReference type="InterPro" id="IPR029052">
    <property type="entry name" value="Metallo-depent_PP-like"/>
</dbReference>
<dbReference type="SMART" id="SM00854">
    <property type="entry name" value="PGA_cap"/>
    <property type="match status" value="1"/>
</dbReference>
<dbReference type="EMBL" id="BA000028">
    <property type="protein sequence ID" value="BAC12547.1"/>
    <property type="molecule type" value="Genomic_DNA"/>
</dbReference>
<dbReference type="PANTHER" id="PTHR33393:SF12">
    <property type="entry name" value="CAPSULE BIOSYNTHESIS PROTEIN CAPA"/>
    <property type="match status" value="1"/>
</dbReference>
<dbReference type="STRING" id="221109.gene:10732795"/>
<dbReference type="PANTHER" id="PTHR33393">
    <property type="entry name" value="POLYGLUTAMINE SYNTHESIS ACCESSORY PROTEIN RV0574C-RELATED"/>
    <property type="match status" value="1"/>
</dbReference>
<evidence type="ECO:0000256" key="1">
    <source>
        <dbReference type="ARBA" id="ARBA00005662"/>
    </source>
</evidence>
<organism evidence="5 6">
    <name type="scientific">Oceanobacillus iheyensis (strain DSM 14371 / CIP 107618 / JCM 11309 / KCTC 3954 / HTE831)</name>
    <dbReference type="NCBI Taxonomy" id="221109"/>
    <lineage>
        <taxon>Bacteria</taxon>
        <taxon>Bacillati</taxon>
        <taxon>Bacillota</taxon>
        <taxon>Bacilli</taxon>
        <taxon>Bacillales</taxon>
        <taxon>Bacillaceae</taxon>
        <taxon>Oceanobacillus</taxon>
    </lineage>
</organism>
<dbReference type="Gene3D" id="3.60.21.10">
    <property type="match status" value="1"/>
</dbReference>
<keyword evidence="3" id="KW-0812">Transmembrane</keyword>
<feature type="coiled-coil region" evidence="2">
    <location>
        <begin position="355"/>
        <end position="389"/>
    </location>
</feature>
<comment type="similarity">
    <text evidence="1">Belongs to the CapA family.</text>
</comment>
<dbReference type="SUPFAM" id="SSF56300">
    <property type="entry name" value="Metallo-dependent phosphatases"/>
    <property type="match status" value="1"/>
</dbReference>
<name>Q8ESN5_OCEIH</name>
<feature type="transmembrane region" description="Helical" evidence="3">
    <location>
        <begin position="7"/>
        <end position="24"/>
    </location>
</feature>
<keyword evidence="3" id="KW-1133">Transmembrane helix</keyword>
<dbReference type="InterPro" id="IPR052169">
    <property type="entry name" value="CW_Biosynth-Accessory"/>
</dbReference>
<dbReference type="KEGG" id="oih:OB0591"/>
<evidence type="ECO:0000313" key="5">
    <source>
        <dbReference type="EMBL" id="BAC12547.1"/>
    </source>
</evidence>
<accession>Q8ESN5</accession>
<dbReference type="AlphaFoldDB" id="Q8ESN5"/>
<evidence type="ECO:0000256" key="2">
    <source>
        <dbReference type="SAM" id="Coils"/>
    </source>
</evidence>
<evidence type="ECO:0000313" key="6">
    <source>
        <dbReference type="Proteomes" id="UP000000822"/>
    </source>
</evidence>
<dbReference type="InterPro" id="IPR019079">
    <property type="entry name" value="Capsule_synth_CapA"/>
</dbReference>
<dbReference type="OrthoDB" id="9810906at2"/>
<dbReference type="HOGENOM" id="CLU_038823_0_2_9"/>
<reference evidence="5 6" key="1">
    <citation type="journal article" date="2001" name="FEMS Microbiol. Lett.">
        <title>Oceanobacillus iheyensis gen. nov., sp. nov., a deep-sea extremely halotolerant and alkaliphilic species isolated from a depth of 1050 m on the Iheya Ridge.</title>
        <authorList>
            <person name="Lu J."/>
            <person name="Nogi Y."/>
            <person name="Takami H."/>
        </authorList>
    </citation>
    <scope>NUCLEOTIDE SEQUENCE [LARGE SCALE GENOMIC DNA]</scope>
    <source>
        <strain evidence="6">DSM 14371 / CIP 107618 / JCM 11309 / KCTC 3954 / HTE831</strain>
    </source>
</reference>
<dbReference type="Proteomes" id="UP000000822">
    <property type="component" value="Chromosome"/>
</dbReference>
<proteinExistence type="inferred from homology"/>
<gene>
    <name evidence="5" type="ordered locus">OB0591</name>
</gene>
<dbReference type="RefSeq" id="WP_011064995.1">
    <property type="nucleotide sequence ID" value="NC_004193.1"/>
</dbReference>
<reference evidence="5 6" key="2">
    <citation type="journal article" date="2002" name="Nucleic Acids Res.">
        <title>Genome sequence of Oceanobacillus iheyensis isolated from the Iheya Ridge and its unexpected adaptive capabilities to extreme environments.</title>
        <authorList>
            <person name="Takami H."/>
            <person name="Takaki Y."/>
            <person name="Uchiyama I."/>
        </authorList>
    </citation>
    <scope>NUCLEOTIDE SEQUENCE [LARGE SCALE GENOMIC DNA]</scope>
    <source>
        <strain evidence="6">DSM 14371 / CIP 107618 / JCM 11309 / KCTC 3954 / HTE831</strain>
    </source>
</reference>
<dbReference type="eggNOG" id="COG2843">
    <property type="taxonomic scope" value="Bacteria"/>
</dbReference>
<dbReference type="PhylomeDB" id="Q8ESN5"/>
<evidence type="ECO:0000256" key="3">
    <source>
        <dbReference type="SAM" id="Phobius"/>
    </source>
</evidence>
<evidence type="ECO:0000259" key="4">
    <source>
        <dbReference type="SMART" id="SM00854"/>
    </source>
</evidence>
<dbReference type="Pfam" id="PF09587">
    <property type="entry name" value="PGA_cap"/>
    <property type="match status" value="1"/>
</dbReference>
<protein>
    <submittedName>
        <fullName evidence="5">Hypothetical conserved protein</fullName>
    </submittedName>
</protein>
<keyword evidence="3" id="KW-0472">Membrane</keyword>
<sequence>MKRLYRFFPVSIITIFFLLFMSFIDIETVEKSYNVHAGHASLLQKKTAPTIEQEIKVSAVGDVLIHSPVYEDARERDGFDFNPMFKQVKTYLDSSTVTIANQETMIGGEEMGLSSYPSFNSPFEVGDALKENGVDIVTIANNHTLDRGEQAITNAIGHWQSIDMLYEGAYQNKEDQEKIRVLETEEGISIASLAYTYGTNGIPVPQGKEYLVDLIDRKKMKEEIIKAKKLADIVVLSLHFGNEYEHYPNQSQKDLAKFAADLGVDVIIGHHPHVLQPIDWVKGEDGYQTLVAYSLGNFLSNQQKYNQRVGGIFGFSITKRVKGEEENIEVHSPTFVPTYVYFENNYTNFRVIPMYQLRDDQLENAQQKYEETKQHINQYINEVEFLEKE</sequence>
<dbReference type="CDD" id="cd07381">
    <property type="entry name" value="MPP_CapA"/>
    <property type="match status" value="1"/>
</dbReference>